<keyword evidence="1" id="KW-1133">Transmembrane helix</keyword>
<keyword evidence="1" id="KW-0812">Transmembrane</keyword>
<keyword evidence="3" id="KW-1185">Reference proteome</keyword>
<evidence type="ECO:0000313" key="2">
    <source>
        <dbReference type="EMBL" id="KZP30328.1"/>
    </source>
</evidence>
<keyword evidence="1" id="KW-0472">Membrane</keyword>
<feature type="transmembrane region" description="Helical" evidence="1">
    <location>
        <begin position="9"/>
        <end position="30"/>
    </location>
</feature>
<evidence type="ECO:0000256" key="1">
    <source>
        <dbReference type="SAM" id="Phobius"/>
    </source>
</evidence>
<reference evidence="2 3" key="1">
    <citation type="journal article" date="2016" name="Mol. Biol. Evol.">
        <title>Comparative Genomics of Early-Diverging Mushroom-Forming Fungi Provides Insights into the Origins of Lignocellulose Decay Capabilities.</title>
        <authorList>
            <person name="Nagy L.G."/>
            <person name="Riley R."/>
            <person name="Tritt A."/>
            <person name="Adam C."/>
            <person name="Daum C."/>
            <person name="Floudas D."/>
            <person name="Sun H."/>
            <person name="Yadav J.S."/>
            <person name="Pangilinan J."/>
            <person name="Larsson K.H."/>
            <person name="Matsuura K."/>
            <person name="Barry K."/>
            <person name="Labutti K."/>
            <person name="Kuo R."/>
            <person name="Ohm R.A."/>
            <person name="Bhattacharya S.S."/>
            <person name="Shirouzu T."/>
            <person name="Yoshinaga Y."/>
            <person name="Martin F.M."/>
            <person name="Grigoriev I.V."/>
            <person name="Hibbett D.S."/>
        </authorList>
    </citation>
    <scope>NUCLEOTIDE SEQUENCE [LARGE SCALE GENOMIC DNA]</scope>
    <source>
        <strain evidence="2 3">CBS 109695</strain>
    </source>
</reference>
<accession>A0A166T8A2</accession>
<proteinExistence type="predicted"/>
<name>A0A166T8A2_9AGAM</name>
<dbReference type="AlphaFoldDB" id="A0A166T8A2"/>
<evidence type="ECO:0000313" key="3">
    <source>
        <dbReference type="Proteomes" id="UP000076532"/>
    </source>
</evidence>
<organism evidence="2 3">
    <name type="scientific">Athelia psychrophila</name>
    <dbReference type="NCBI Taxonomy" id="1759441"/>
    <lineage>
        <taxon>Eukaryota</taxon>
        <taxon>Fungi</taxon>
        <taxon>Dikarya</taxon>
        <taxon>Basidiomycota</taxon>
        <taxon>Agaricomycotina</taxon>
        <taxon>Agaricomycetes</taxon>
        <taxon>Agaricomycetidae</taxon>
        <taxon>Atheliales</taxon>
        <taxon>Atheliaceae</taxon>
        <taxon>Athelia</taxon>
    </lineage>
</organism>
<dbReference type="Proteomes" id="UP000076532">
    <property type="component" value="Unassembled WGS sequence"/>
</dbReference>
<sequence>MRARRQMKYIYGILASSIASLARCVLFSYFSSRRSASSSMAFAARNGALHNLALANAHSVDFPRTTRAYFNPSSAVCEEGLRLKVSSLPASKGVIPFSTQLQHARLPRRSLLSKPRPRK</sequence>
<gene>
    <name evidence="2" type="ORF">FIBSPDRAFT_127397</name>
</gene>
<dbReference type="EMBL" id="KV417494">
    <property type="protein sequence ID" value="KZP30328.1"/>
    <property type="molecule type" value="Genomic_DNA"/>
</dbReference>
<protein>
    <submittedName>
        <fullName evidence="2">Uncharacterized protein</fullName>
    </submittedName>
</protein>